<reference evidence="2 3" key="1">
    <citation type="submission" date="2024-01" db="EMBL/GenBank/DDBJ databases">
        <title>Genomic insights into the taxonomy and metabolism of the cyanobacterium Pannus brasiliensis CCIBt3594.</title>
        <authorList>
            <person name="Machado M."/>
            <person name="Botero N.B."/>
            <person name="Andreote A.P.D."/>
            <person name="Feitosa A.M.T."/>
            <person name="Popin R."/>
            <person name="Sivonen K."/>
            <person name="Fiore M.F."/>
        </authorList>
    </citation>
    <scope>NUCLEOTIDE SEQUENCE [LARGE SCALE GENOMIC DNA]</scope>
    <source>
        <strain evidence="2 3">CCIBt3594</strain>
    </source>
</reference>
<accession>A0AAW9QWL7</accession>
<dbReference type="RefSeq" id="WP_332864609.1">
    <property type="nucleotide sequence ID" value="NZ_JBAFSM010000012.1"/>
</dbReference>
<sequence>MTESDANRKFDPMRQLTPEQIEYFERWDDNLEAWAERLAERDRKNREARTVRPDCPTRDQLEPDAEF</sequence>
<feature type="region of interest" description="Disordered" evidence="1">
    <location>
        <begin position="42"/>
        <end position="67"/>
    </location>
</feature>
<dbReference type="EMBL" id="JBAFSM010000012">
    <property type="protein sequence ID" value="MEG3437129.1"/>
    <property type="molecule type" value="Genomic_DNA"/>
</dbReference>
<evidence type="ECO:0000313" key="3">
    <source>
        <dbReference type="Proteomes" id="UP001328733"/>
    </source>
</evidence>
<keyword evidence="3" id="KW-1185">Reference proteome</keyword>
<dbReference type="Proteomes" id="UP001328733">
    <property type="component" value="Unassembled WGS sequence"/>
</dbReference>
<dbReference type="AlphaFoldDB" id="A0AAW9QWL7"/>
<gene>
    <name evidence="2" type="ORF">V0288_08365</name>
</gene>
<proteinExistence type="predicted"/>
<evidence type="ECO:0000256" key="1">
    <source>
        <dbReference type="SAM" id="MobiDB-lite"/>
    </source>
</evidence>
<comment type="caution">
    <text evidence="2">The sequence shown here is derived from an EMBL/GenBank/DDBJ whole genome shotgun (WGS) entry which is preliminary data.</text>
</comment>
<organism evidence="2 3">
    <name type="scientific">Pannus brasiliensis CCIBt3594</name>
    <dbReference type="NCBI Taxonomy" id="1427578"/>
    <lineage>
        <taxon>Bacteria</taxon>
        <taxon>Bacillati</taxon>
        <taxon>Cyanobacteriota</taxon>
        <taxon>Cyanophyceae</taxon>
        <taxon>Oscillatoriophycideae</taxon>
        <taxon>Chroococcales</taxon>
        <taxon>Microcystaceae</taxon>
        <taxon>Pannus</taxon>
    </lineage>
</organism>
<feature type="compositionally biased region" description="Basic and acidic residues" evidence="1">
    <location>
        <begin position="42"/>
        <end position="61"/>
    </location>
</feature>
<protein>
    <submittedName>
        <fullName evidence="2">Uncharacterized protein</fullName>
    </submittedName>
</protein>
<evidence type="ECO:0000313" key="2">
    <source>
        <dbReference type="EMBL" id="MEG3437129.1"/>
    </source>
</evidence>
<name>A0AAW9QWL7_9CHRO</name>